<organism evidence="1 2">
    <name type="scientific">Symbiodinium pilosum</name>
    <name type="common">Dinoflagellate</name>
    <dbReference type="NCBI Taxonomy" id="2952"/>
    <lineage>
        <taxon>Eukaryota</taxon>
        <taxon>Sar</taxon>
        <taxon>Alveolata</taxon>
        <taxon>Dinophyceae</taxon>
        <taxon>Suessiales</taxon>
        <taxon>Symbiodiniaceae</taxon>
        <taxon>Symbiodinium</taxon>
    </lineage>
</organism>
<accession>A0A812QD20</accession>
<evidence type="ECO:0000313" key="1">
    <source>
        <dbReference type="EMBL" id="CAE7375414.1"/>
    </source>
</evidence>
<gene>
    <name evidence="1" type="ORF">SPIL2461_LOCUS9125</name>
</gene>
<dbReference type="AlphaFoldDB" id="A0A812QD20"/>
<dbReference type="Proteomes" id="UP000649617">
    <property type="component" value="Unassembled WGS sequence"/>
</dbReference>
<keyword evidence="2" id="KW-1185">Reference proteome</keyword>
<evidence type="ECO:0000313" key="2">
    <source>
        <dbReference type="Proteomes" id="UP000649617"/>
    </source>
</evidence>
<feature type="non-terminal residue" evidence="1">
    <location>
        <position position="1"/>
    </location>
</feature>
<feature type="non-terminal residue" evidence="1">
    <location>
        <position position="81"/>
    </location>
</feature>
<comment type="caution">
    <text evidence="1">The sequence shown here is derived from an EMBL/GenBank/DDBJ whole genome shotgun (WGS) entry which is preliminary data.</text>
</comment>
<name>A0A812QD20_SYMPI</name>
<sequence>DLIYLGPLSDTFGPSGCVLPPRAEAFAVDMAALAVPEDKVLAAADGASLRNGRELLVSEASDDEVTVAGIALAMADWHQSA</sequence>
<dbReference type="EMBL" id="CAJNIZ010015603">
    <property type="protein sequence ID" value="CAE7375414.1"/>
    <property type="molecule type" value="Genomic_DNA"/>
</dbReference>
<protein>
    <submittedName>
        <fullName evidence="1">Uncharacterized protein</fullName>
    </submittedName>
</protein>
<reference evidence="1" key="1">
    <citation type="submission" date="2021-02" db="EMBL/GenBank/DDBJ databases">
        <authorList>
            <person name="Dougan E. K."/>
            <person name="Rhodes N."/>
            <person name="Thang M."/>
            <person name="Chan C."/>
        </authorList>
    </citation>
    <scope>NUCLEOTIDE SEQUENCE</scope>
</reference>
<proteinExistence type="predicted"/>